<dbReference type="Gene3D" id="2.60.40.10">
    <property type="entry name" value="Immunoglobulins"/>
    <property type="match status" value="1"/>
</dbReference>
<dbReference type="SMART" id="SM00642">
    <property type="entry name" value="Aamy"/>
    <property type="match status" value="1"/>
</dbReference>
<dbReference type="InterPro" id="IPR006047">
    <property type="entry name" value="GH13_cat_dom"/>
</dbReference>
<dbReference type="InterPro" id="IPR014756">
    <property type="entry name" value="Ig_E-set"/>
</dbReference>
<dbReference type="Gene3D" id="3.20.20.80">
    <property type="entry name" value="Glycosidases"/>
    <property type="match status" value="1"/>
</dbReference>
<keyword evidence="6" id="KW-1185">Reference proteome</keyword>
<dbReference type="AlphaFoldDB" id="A0A853CLZ1"/>
<comment type="similarity">
    <text evidence="1">Belongs to the glycosyl hydrolase 13 family.</text>
</comment>
<gene>
    <name evidence="5" type="ORF">GGQ55_003830</name>
</gene>
<dbReference type="CDD" id="cd11326">
    <property type="entry name" value="AmyAc_Glg_debranch"/>
    <property type="match status" value="1"/>
</dbReference>
<dbReference type="PANTHER" id="PTHR43002">
    <property type="entry name" value="GLYCOGEN DEBRANCHING ENZYME"/>
    <property type="match status" value="1"/>
</dbReference>
<dbReference type="EC" id="3.2.1.-" evidence="5"/>
<organism evidence="5 6">
    <name type="scientific">Petropleomorpha daqingensis</name>
    <dbReference type="NCBI Taxonomy" id="2026353"/>
    <lineage>
        <taxon>Bacteria</taxon>
        <taxon>Bacillati</taxon>
        <taxon>Actinomycetota</taxon>
        <taxon>Actinomycetes</taxon>
        <taxon>Geodermatophilales</taxon>
        <taxon>Geodermatophilaceae</taxon>
        <taxon>Petropleomorpha</taxon>
    </lineage>
</organism>
<evidence type="ECO:0000256" key="2">
    <source>
        <dbReference type="ARBA" id="ARBA00022801"/>
    </source>
</evidence>
<dbReference type="CDD" id="cd02856">
    <property type="entry name" value="E_set_GDE_Isoamylase_N"/>
    <property type="match status" value="1"/>
</dbReference>
<evidence type="ECO:0000256" key="1">
    <source>
        <dbReference type="ARBA" id="ARBA00008061"/>
    </source>
</evidence>
<dbReference type="EMBL" id="JACBZT010000001">
    <property type="protein sequence ID" value="NYJ07552.1"/>
    <property type="molecule type" value="Genomic_DNA"/>
</dbReference>
<dbReference type="SUPFAM" id="SSF51011">
    <property type="entry name" value="Glycosyl hydrolase domain"/>
    <property type="match status" value="1"/>
</dbReference>
<dbReference type="InterPro" id="IPR044505">
    <property type="entry name" value="GlgX_Isoamylase_N_E_set"/>
</dbReference>
<dbReference type="SUPFAM" id="SSF51445">
    <property type="entry name" value="(Trans)glycosidases"/>
    <property type="match status" value="1"/>
</dbReference>
<dbReference type="InterPro" id="IPR011837">
    <property type="entry name" value="Glycogen_debranch_GlgX"/>
</dbReference>
<dbReference type="InterPro" id="IPR013783">
    <property type="entry name" value="Ig-like_fold"/>
</dbReference>
<feature type="domain" description="Glycosyl hydrolase family 13 catalytic" evidence="4">
    <location>
        <begin position="164"/>
        <end position="573"/>
    </location>
</feature>
<dbReference type="InterPro" id="IPR017853">
    <property type="entry name" value="GH"/>
</dbReference>
<evidence type="ECO:0000313" key="6">
    <source>
        <dbReference type="Proteomes" id="UP000541969"/>
    </source>
</evidence>
<protein>
    <submittedName>
        <fullName evidence="5">Glycogen operon protein</fullName>
        <ecNumber evidence="5">3.2.1.-</ecNumber>
    </submittedName>
</protein>
<dbReference type="RefSeq" id="WP_179719487.1">
    <property type="nucleotide sequence ID" value="NZ_JACBZT010000001.1"/>
</dbReference>
<proteinExistence type="inferred from homology"/>
<evidence type="ECO:0000259" key="4">
    <source>
        <dbReference type="SMART" id="SM00642"/>
    </source>
</evidence>
<evidence type="ECO:0000256" key="3">
    <source>
        <dbReference type="ARBA" id="ARBA00023295"/>
    </source>
</evidence>
<name>A0A853CLZ1_9ACTN</name>
<dbReference type="Gene3D" id="2.60.40.1180">
    <property type="entry name" value="Golgi alpha-mannosidase II"/>
    <property type="match status" value="1"/>
</dbReference>
<dbReference type="Proteomes" id="UP000541969">
    <property type="component" value="Unassembled WGS sequence"/>
</dbReference>
<comment type="caution">
    <text evidence="5">The sequence shown here is derived from an EMBL/GenBank/DDBJ whole genome shotgun (WGS) entry which is preliminary data.</text>
</comment>
<sequence>MRVHRGSHYPLGATWDGRGVNVAVFSEVAEQVELCLFDDPADTTETERIALPGSTGGIRHGYFPDLRPGQLYGLRASGPYRPQDGPRCNPNKLLFDPYAKAVGRDIRHDDSQFGYDLGATDVDLTFNLRDSAATAPLAAVIDPAFTWGTDSRPVRALADTVVYELHVKGFTRRHPGVPEPLRGTYAGLASPAAIEHLVGLGVTAVELLPVHYRVSERFLVEQGLSNYWGYNTLGFFAPDPRLAAARDPHGVVREFKTMVATLHDAGIAVLLDVVYNHTAEGSERGPTLAFRGLDNAAYYHLADQRRYTYDVTGTGNTLNVGHPRTLQLITDSLRYWVQEMHVDGFRFDLAPALAREFRSYDRLSSFFDLLLQDPVLAPVYLVAEPWDVGDGGYEVGNFPVNWSEWNGRYRDTVRRFWAGAPQQLGDLATRVAGSADLYGDDGRRPSASINFVTVHDGFTLADLVSYERKHNEANQQDNRDGTDDNASWNCGVEGPTTDADITALRRRQVRNLLLTLVLSQGVPMLQAGDEFGHTQQGNNNAYCQDNELTWLDWEWDDERRALVDFTRQLLALRAAEPVFRRRNFFQGRPITGGDVKDIYWISPAGVEMQQGDWGTQLHGLGVLLVGEEISELDEQGRPIRGNSYLLLLNAGPDPVDFVLPARLGALDVEVVLDTSVQHPAGERVKDAYLMTSRSAAVLLVSRPAA</sequence>
<evidence type="ECO:0000313" key="5">
    <source>
        <dbReference type="EMBL" id="NYJ07552.1"/>
    </source>
</evidence>
<dbReference type="InterPro" id="IPR013780">
    <property type="entry name" value="Glyco_hydro_b"/>
</dbReference>
<dbReference type="NCBIfam" id="TIGR02100">
    <property type="entry name" value="glgX_debranch"/>
    <property type="match status" value="1"/>
</dbReference>
<dbReference type="SUPFAM" id="SSF81296">
    <property type="entry name" value="E set domains"/>
    <property type="match status" value="1"/>
</dbReference>
<reference evidence="5 6" key="1">
    <citation type="submission" date="2020-07" db="EMBL/GenBank/DDBJ databases">
        <title>Sequencing the genomes of 1000 actinobacteria strains.</title>
        <authorList>
            <person name="Klenk H.-P."/>
        </authorList>
    </citation>
    <scope>NUCLEOTIDE SEQUENCE [LARGE SCALE GENOMIC DNA]</scope>
    <source>
        <strain evidence="5 6">DSM 104001</strain>
    </source>
</reference>
<accession>A0A853CLZ1</accession>
<dbReference type="GO" id="GO:0004135">
    <property type="term" value="F:amylo-alpha-1,6-glucosidase activity"/>
    <property type="evidence" value="ECO:0007669"/>
    <property type="project" value="InterPro"/>
</dbReference>
<keyword evidence="3 5" id="KW-0326">Glycosidase</keyword>
<dbReference type="Pfam" id="PF02922">
    <property type="entry name" value="CBM_48"/>
    <property type="match status" value="1"/>
</dbReference>
<dbReference type="InterPro" id="IPR004193">
    <property type="entry name" value="Glyco_hydro_13_N"/>
</dbReference>
<dbReference type="GO" id="GO:0005980">
    <property type="term" value="P:glycogen catabolic process"/>
    <property type="evidence" value="ECO:0007669"/>
    <property type="project" value="InterPro"/>
</dbReference>
<keyword evidence="2 5" id="KW-0378">Hydrolase</keyword>